<name>A0A158ENT3_CABSO</name>
<dbReference type="Gene3D" id="3.30.160.390">
    <property type="entry name" value="Integrase, DNA-binding domain"/>
    <property type="match status" value="1"/>
</dbReference>
<reference evidence="1 2" key="1">
    <citation type="submission" date="2016-01" db="EMBL/GenBank/DDBJ databases">
        <authorList>
            <person name="Oliw E.H."/>
        </authorList>
    </citation>
    <scope>NUCLEOTIDE SEQUENCE [LARGE SCALE GENOMIC DNA]</scope>
    <source>
        <strain evidence="1">LMG 22029</strain>
    </source>
</reference>
<dbReference type="InterPro" id="IPR038488">
    <property type="entry name" value="Integrase_DNA-bd_sf"/>
</dbReference>
<organism evidence="1 2">
    <name type="scientific">Caballeronia sordidicola</name>
    <name type="common">Burkholderia sordidicola</name>
    <dbReference type="NCBI Taxonomy" id="196367"/>
    <lineage>
        <taxon>Bacteria</taxon>
        <taxon>Pseudomonadati</taxon>
        <taxon>Pseudomonadota</taxon>
        <taxon>Betaproteobacteria</taxon>
        <taxon>Burkholderiales</taxon>
        <taxon>Burkholderiaceae</taxon>
        <taxon>Caballeronia</taxon>
    </lineage>
</organism>
<gene>
    <name evidence="1" type="ORF">AWB64_00109</name>
</gene>
<dbReference type="EMBL" id="FCOC02000001">
    <property type="protein sequence ID" value="SAL09231.1"/>
    <property type="molecule type" value="Genomic_DNA"/>
</dbReference>
<evidence type="ECO:0000313" key="2">
    <source>
        <dbReference type="Proteomes" id="UP000054893"/>
    </source>
</evidence>
<sequence length="40" mass="4580">MLTDFALRNLKPRANPYKATDRDGMYAVVSPKGTISFRYD</sequence>
<dbReference type="AlphaFoldDB" id="A0A158ENT3"/>
<protein>
    <submittedName>
        <fullName evidence="1">Phage integrase family protein</fullName>
    </submittedName>
</protein>
<dbReference type="Proteomes" id="UP000054893">
    <property type="component" value="Unassembled WGS sequence"/>
</dbReference>
<proteinExistence type="predicted"/>
<accession>A0A158ENT3</accession>
<evidence type="ECO:0000313" key="1">
    <source>
        <dbReference type="EMBL" id="SAL09231.1"/>
    </source>
</evidence>